<keyword evidence="1" id="KW-0812">Transmembrane</keyword>
<evidence type="ECO:0008006" key="5">
    <source>
        <dbReference type="Google" id="ProtNLM"/>
    </source>
</evidence>
<protein>
    <recommendedName>
        <fullName evidence="5">Chorismate synthase protein</fullName>
    </recommendedName>
</protein>
<dbReference type="PANTHER" id="PTHR39470">
    <property type="entry name" value="CHROMOSOME 10, WHOLE GENOME SHOTGUN SEQUENCE"/>
    <property type="match status" value="1"/>
</dbReference>
<dbReference type="EMBL" id="MU003730">
    <property type="protein sequence ID" value="KAF2801440.1"/>
    <property type="molecule type" value="Genomic_DNA"/>
</dbReference>
<accession>A0A6A6XYF0</accession>
<evidence type="ECO:0000313" key="2">
    <source>
        <dbReference type="EMBL" id="KAF2801440.1"/>
    </source>
</evidence>
<name>A0A6A6XYF0_9PEZI</name>
<gene>
    <name evidence="2 4" type="ORF">BDZ99DRAFT_456206</name>
</gene>
<feature type="transmembrane region" description="Helical" evidence="1">
    <location>
        <begin position="239"/>
        <end position="258"/>
    </location>
</feature>
<dbReference type="GeneID" id="54459360"/>
<keyword evidence="1" id="KW-0472">Membrane</keyword>
<keyword evidence="1" id="KW-1133">Transmembrane helix</keyword>
<reference evidence="2 4" key="1">
    <citation type="journal article" date="2020" name="Stud. Mycol.">
        <title>101 Dothideomycetes genomes: a test case for predicting lifestyles and emergence of pathogens.</title>
        <authorList>
            <person name="Haridas S."/>
            <person name="Albert R."/>
            <person name="Binder M."/>
            <person name="Bloem J."/>
            <person name="Labutti K."/>
            <person name="Salamov A."/>
            <person name="Andreopoulos B."/>
            <person name="Baker S."/>
            <person name="Barry K."/>
            <person name="Bills G."/>
            <person name="Bluhm B."/>
            <person name="Cannon C."/>
            <person name="Castanera R."/>
            <person name="Culley D."/>
            <person name="Daum C."/>
            <person name="Ezra D."/>
            <person name="Gonzalez J."/>
            <person name="Henrissat B."/>
            <person name="Kuo A."/>
            <person name="Liang C."/>
            <person name="Lipzen A."/>
            <person name="Lutzoni F."/>
            <person name="Magnuson J."/>
            <person name="Mondo S."/>
            <person name="Nolan M."/>
            <person name="Ohm R."/>
            <person name="Pangilinan J."/>
            <person name="Park H.-J."/>
            <person name="Ramirez L."/>
            <person name="Alfaro M."/>
            <person name="Sun H."/>
            <person name="Tritt A."/>
            <person name="Yoshinaga Y."/>
            <person name="Zwiers L.-H."/>
            <person name="Turgeon B."/>
            <person name="Goodwin S."/>
            <person name="Spatafora J."/>
            <person name="Crous P."/>
            <person name="Grigoriev I."/>
        </authorList>
    </citation>
    <scope>NUCLEOTIDE SEQUENCE</scope>
    <source>
        <strain evidence="2 4">CBS 304.34</strain>
    </source>
</reference>
<dbReference type="Proteomes" id="UP000504636">
    <property type="component" value="Unplaced"/>
</dbReference>
<dbReference type="RefSeq" id="XP_033568404.1">
    <property type="nucleotide sequence ID" value="XM_033718467.1"/>
</dbReference>
<feature type="transmembrane region" description="Helical" evidence="1">
    <location>
        <begin position="7"/>
        <end position="24"/>
    </location>
</feature>
<organism evidence="2">
    <name type="scientific">Mytilinidion resinicola</name>
    <dbReference type="NCBI Taxonomy" id="574789"/>
    <lineage>
        <taxon>Eukaryota</taxon>
        <taxon>Fungi</taxon>
        <taxon>Dikarya</taxon>
        <taxon>Ascomycota</taxon>
        <taxon>Pezizomycotina</taxon>
        <taxon>Dothideomycetes</taxon>
        <taxon>Pleosporomycetidae</taxon>
        <taxon>Mytilinidiales</taxon>
        <taxon>Mytilinidiaceae</taxon>
        <taxon>Mytilinidion</taxon>
    </lineage>
</organism>
<dbReference type="PANTHER" id="PTHR39470:SF1">
    <property type="entry name" value="CHORISMATE SYNTHASE PROTEIN"/>
    <property type="match status" value="1"/>
</dbReference>
<reference evidence="4" key="3">
    <citation type="submission" date="2025-04" db="UniProtKB">
        <authorList>
            <consortium name="RefSeq"/>
        </authorList>
    </citation>
    <scope>IDENTIFICATION</scope>
    <source>
        <strain evidence="4">CBS 304.34</strain>
    </source>
</reference>
<evidence type="ECO:0000256" key="1">
    <source>
        <dbReference type="SAM" id="Phobius"/>
    </source>
</evidence>
<dbReference type="AlphaFoldDB" id="A0A6A6XYF0"/>
<feature type="transmembrane region" description="Helical" evidence="1">
    <location>
        <begin position="199"/>
        <end position="219"/>
    </location>
</feature>
<reference evidence="4" key="2">
    <citation type="submission" date="2020-04" db="EMBL/GenBank/DDBJ databases">
        <authorList>
            <consortium name="NCBI Genome Project"/>
        </authorList>
    </citation>
    <scope>NUCLEOTIDE SEQUENCE</scope>
    <source>
        <strain evidence="4">CBS 304.34</strain>
    </source>
</reference>
<dbReference type="OrthoDB" id="4218123at2759"/>
<proteinExistence type="predicted"/>
<evidence type="ECO:0000313" key="3">
    <source>
        <dbReference type="Proteomes" id="UP000504636"/>
    </source>
</evidence>
<sequence>MGALQSIIIWVGCYFVVPYLTFLPPGARTLISLFAPYLVPKLIDFAKSILHPSSRIPVRPVPAPAKRALNLFFASASLALLLTLPNFADENVFTATQSRLQIDTDVLFKRLEALRPLTPTDTALRAKFVNAESRLAYLVYGADTVAHCTICGPDDAWGAFMYHLPKLLLPHLLHAVVLGAATSDVFAGREGARWRKQGWIAALAVVVVEVWYIATYDIARNKKAKRLQDLELVFWRVRTLRLIAISALDGLLALALWLTSTNRWLARPPPVAARVEAATKNVEESLMKMRALGVLRNAVVRDKVLRGEVEEYWRQEGDVMGELVQDPEVAVVMNGVVEGMNMERVETDAGAMADGIMGGLVLGGHVKAE</sequence>
<evidence type="ECO:0000313" key="4">
    <source>
        <dbReference type="RefSeq" id="XP_033568404.1"/>
    </source>
</evidence>
<keyword evidence="3" id="KW-1185">Reference proteome</keyword>